<dbReference type="PANTHER" id="PTHR47027:SF26">
    <property type="entry name" value="REVERSE TRANSCRIPTASE DOMAIN-CONTAINING PROTEIN"/>
    <property type="match status" value="1"/>
</dbReference>
<dbReference type="EMBL" id="UYSU01035308">
    <property type="protein sequence ID" value="VDL95936.1"/>
    <property type="molecule type" value="Genomic_DNA"/>
</dbReference>
<gene>
    <name evidence="2" type="ORF">SSLN_LOCUS9551</name>
</gene>
<organism evidence="4">
    <name type="scientific">Schistocephalus solidus</name>
    <name type="common">Tapeworm</name>
    <dbReference type="NCBI Taxonomy" id="70667"/>
    <lineage>
        <taxon>Eukaryota</taxon>
        <taxon>Metazoa</taxon>
        <taxon>Spiralia</taxon>
        <taxon>Lophotrochozoa</taxon>
        <taxon>Platyhelminthes</taxon>
        <taxon>Cestoda</taxon>
        <taxon>Eucestoda</taxon>
        <taxon>Diphyllobothriidea</taxon>
        <taxon>Diphyllobothriidae</taxon>
        <taxon>Schistocephalus</taxon>
    </lineage>
</organism>
<dbReference type="Proteomes" id="UP000275846">
    <property type="component" value="Unassembled WGS sequence"/>
</dbReference>
<accession>A0A183SZA3</accession>
<evidence type="ECO:0000259" key="1">
    <source>
        <dbReference type="Pfam" id="PF00078"/>
    </source>
</evidence>
<evidence type="ECO:0000313" key="3">
    <source>
        <dbReference type="Proteomes" id="UP000275846"/>
    </source>
</evidence>
<dbReference type="AlphaFoldDB" id="A0A183SZA3"/>
<proteinExistence type="predicted"/>
<reference evidence="4" key="1">
    <citation type="submission" date="2016-06" db="UniProtKB">
        <authorList>
            <consortium name="WormBaseParasite"/>
        </authorList>
    </citation>
    <scope>IDENTIFICATION</scope>
</reference>
<reference evidence="2 3" key="2">
    <citation type="submission" date="2018-11" db="EMBL/GenBank/DDBJ databases">
        <authorList>
            <consortium name="Pathogen Informatics"/>
        </authorList>
    </citation>
    <scope>NUCLEOTIDE SEQUENCE [LARGE SCALE GENOMIC DNA]</scope>
    <source>
        <strain evidence="2 3">NST_G2</strain>
    </source>
</reference>
<name>A0A183SZA3_SCHSO</name>
<evidence type="ECO:0000313" key="2">
    <source>
        <dbReference type="EMBL" id="VDL95936.1"/>
    </source>
</evidence>
<feature type="domain" description="Reverse transcriptase" evidence="1">
    <location>
        <begin position="27"/>
        <end position="168"/>
    </location>
</feature>
<keyword evidence="3" id="KW-1185">Reference proteome</keyword>
<dbReference type="InterPro" id="IPR000477">
    <property type="entry name" value="RT_dom"/>
</dbReference>
<evidence type="ECO:0000313" key="4">
    <source>
        <dbReference type="WBParaSite" id="SSLN_0000991301-mRNA-1"/>
    </source>
</evidence>
<dbReference type="PANTHER" id="PTHR47027">
    <property type="entry name" value="REVERSE TRANSCRIPTASE DOMAIN-CONTAINING PROTEIN"/>
    <property type="match status" value="1"/>
</dbReference>
<sequence>MWHQGQVPQNFKDTTISRRKGGTAKTLLNITGKIFVRLLLNRLNSQLEQRLLSEIQCGFHCLRSTTDVIFATRQLQVKCQEMRIHLYSTFVDLTKAFYPVNHKGLLKIMQKFGFPERFTHMVRQLHDGMMVRVTDKGAISEAFAVTNGVKQVCVLAATLFGLMLSAMLMNEHIGISIANRMDVPLLNRRWINFQSHVSTTTVHKLLFTKEFALNATTERDM</sequence>
<protein>
    <submittedName>
        <fullName evidence="4">Reverse transcriptase domain-containing protein</fullName>
    </submittedName>
</protein>
<dbReference type="OrthoDB" id="6244150at2759"/>
<dbReference type="Pfam" id="PF00078">
    <property type="entry name" value="RVT_1"/>
    <property type="match status" value="1"/>
</dbReference>
<dbReference type="WBParaSite" id="SSLN_0000991301-mRNA-1">
    <property type="protein sequence ID" value="SSLN_0000991301-mRNA-1"/>
    <property type="gene ID" value="SSLN_0000991301"/>
</dbReference>